<organism evidence="1 2">
    <name type="scientific">Penicilliopsis zonata CBS 506.65</name>
    <dbReference type="NCBI Taxonomy" id="1073090"/>
    <lineage>
        <taxon>Eukaryota</taxon>
        <taxon>Fungi</taxon>
        <taxon>Dikarya</taxon>
        <taxon>Ascomycota</taxon>
        <taxon>Pezizomycotina</taxon>
        <taxon>Eurotiomycetes</taxon>
        <taxon>Eurotiomycetidae</taxon>
        <taxon>Eurotiales</taxon>
        <taxon>Aspergillaceae</taxon>
        <taxon>Penicilliopsis</taxon>
    </lineage>
</organism>
<proteinExistence type="predicted"/>
<dbReference type="GeneID" id="34607462"/>
<evidence type="ECO:0000313" key="1">
    <source>
        <dbReference type="EMBL" id="OJJ50103.1"/>
    </source>
</evidence>
<dbReference type="AlphaFoldDB" id="A0A1L9SSJ6"/>
<dbReference type="OrthoDB" id="1577640at2759"/>
<name>A0A1L9SSJ6_9EURO</name>
<reference evidence="2" key="1">
    <citation type="journal article" date="2017" name="Genome Biol.">
        <title>Comparative genomics reveals high biological diversity and specific adaptations in the industrially and medically important fungal genus Aspergillus.</title>
        <authorList>
            <person name="de Vries R.P."/>
            <person name="Riley R."/>
            <person name="Wiebenga A."/>
            <person name="Aguilar-Osorio G."/>
            <person name="Amillis S."/>
            <person name="Uchima C.A."/>
            <person name="Anderluh G."/>
            <person name="Asadollahi M."/>
            <person name="Askin M."/>
            <person name="Barry K."/>
            <person name="Battaglia E."/>
            <person name="Bayram O."/>
            <person name="Benocci T."/>
            <person name="Braus-Stromeyer S.A."/>
            <person name="Caldana C."/>
            <person name="Canovas D."/>
            <person name="Cerqueira G.C."/>
            <person name="Chen F."/>
            <person name="Chen W."/>
            <person name="Choi C."/>
            <person name="Clum A."/>
            <person name="Dos Santos R.A."/>
            <person name="Damasio A.R."/>
            <person name="Diallinas G."/>
            <person name="Emri T."/>
            <person name="Fekete E."/>
            <person name="Flipphi M."/>
            <person name="Freyberg S."/>
            <person name="Gallo A."/>
            <person name="Gournas C."/>
            <person name="Habgood R."/>
            <person name="Hainaut M."/>
            <person name="Harispe M.L."/>
            <person name="Henrissat B."/>
            <person name="Hilden K.S."/>
            <person name="Hope R."/>
            <person name="Hossain A."/>
            <person name="Karabika E."/>
            <person name="Karaffa L."/>
            <person name="Karanyi Z."/>
            <person name="Krasevec N."/>
            <person name="Kuo A."/>
            <person name="Kusch H."/>
            <person name="LaButti K."/>
            <person name="Lagendijk E.L."/>
            <person name="Lapidus A."/>
            <person name="Levasseur A."/>
            <person name="Lindquist E."/>
            <person name="Lipzen A."/>
            <person name="Logrieco A.F."/>
            <person name="MacCabe A."/>
            <person name="Maekelae M.R."/>
            <person name="Malavazi I."/>
            <person name="Melin P."/>
            <person name="Meyer V."/>
            <person name="Mielnichuk N."/>
            <person name="Miskei M."/>
            <person name="Molnar A.P."/>
            <person name="Mule G."/>
            <person name="Ngan C.Y."/>
            <person name="Orejas M."/>
            <person name="Orosz E."/>
            <person name="Ouedraogo J.P."/>
            <person name="Overkamp K.M."/>
            <person name="Park H.-S."/>
            <person name="Perrone G."/>
            <person name="Piumi F."/>
            <person name="Punt P.J."/>
            <person name="Ram A.F."/>
            <person name="Ramon A."/>
            <person name="Rauscher S."/>
            <person name="Record E."/>
            <person name="Riano-Pachon D.M."/>
            <person name="Robert V."/>
            <person name="Roehrig J."/>
            <person name="Ruller R."/>
            <person name="Salamov A."/>
            <person name="Salih N.S."/>
            <person name="Samson R.A."/>
            <person name="Sandor E."/>
            <person name="Sanguinetti M."/>
            <person name="Schuetze T."/>
            <person name="Sepcic K."/>
            <person name="Shelest E."/>
            <person name="Sherlock G."/>
            <person name="Sophianopoulou V."/>
            <person name="Squina F.M."/>
            <person name="Sun H."/>
            <person name="Susca A."/>
            <person name="Todd R.B."/>
            <person name="Tsang A."/>
            <person name="Unkles S.E."/>
            <person name="van de Wiele N."/>
            <person name="van Rossen-Uffink D."/>
            <person name="Oliveira J.V."/>
            <person name="Vesth T.C."/>
            <person name="Visser J."/>
            <person name="Yu J.-H."/>
            <person name="Zhou M."/>
            <person name="Andersen M.R."/>
            <person name="Archer D.B."/>
            <person name="Baker S.E."/>
            <person name="Benoit I."/>
            <person name="Brakhage A.A."/>
            <person name="Braus G.H."/>
            <person name="Fischer R."/>
            <person name="Frisvad J.C."/>
            <person name="Goldman G.H."/>
            <person name="Houbraken J."/>
            <person name="Oakley B."/>
            <person name="Pocsi I."/>
            <person name="Scazzocchio C."/>
            <person name="Seiboth B."/>
            <person name="vanKuyk P.A."/>
            <person name="Wortman J."/>
            <person name="Dyer P.S."/>
            <person name="Grigoriev I.V."/>
        </authorList>
    </citation>
    <scope>NUCLEOTIDE SEQUENCE [LARGE SCALE GENOMIC DNA]</scope>
    <source>
        <strain evidence="2">CBS 506.65</strain>
    </source>
</reference>
<evidence type="ECO:0000313" key="2">
    <source>
        <dbReference type="Proteomes" id="UP000184188"/>
    </source>
</evidence>
<protein>
    <submittedName>
        <fullName evidence="1">Uncharacterized protein</fullName>
    </submittedName>
</protein>
<dbReference type="VEuPathDB" id="FungiDB:ASPZODRAFT_1104445"/>
<keyword evidence="2" id="KW-1185">Reference proteome</keyword>
<dbReference type="RefSeq" id="XP_022584613.1">
    <property type="nucleotide sequence ID" value="XM_022720997.1"/>
</dbReference>
<dbReference type="EMBL" id="KV878337">
    <property type="protein sequence ID" value="OJJ50103.1"/>
    <property type="molecule type" value="Genomic_DNA"/>
</dbReference>
<dbReference type="Proteomes" id="UP000184188">
    <property type="component" value="Unassembled WGS sequence"/>
</dbReference>
<accession>A0A1L9SSJ6</accession>
<gene>
    <name evidence="1" type="ORF">ASPZODRAFT_1104445</name>
</gene>
<sequence>MNNVVWCTPCLEKEHVPLIARLADAGFSFDISATYHSFRSNTRRNLQLILSNNDDELVKATESAKLIYREKAEELREALRQRQISPDEKIGGYLLLEMALGWTEGVRVLLEFGGDARHYFPFLLDHGVECHHSVALLLRAGCLLSKQQLNESVSCNDEGERMMLLVNEVAVRRKRLRTLAEAFLPSAMIPNFNEKTLLDGPDCAKVYDLLVARNIEVPCPFLLVAYSFSEYSFGNTVYHELYRKECAEALYNAGFHDTDLLDLEGHSPLGSLGQNCDFRRLDELTEIIIWHISKGDSCLFITRSITCFRPFIAYQRD</sequence>